<sequence length="75" mass="8481">MNLITFVIVLMPPSKTVLMFLRRAIKIDADINAIAFMVIPTAVVCPKPNGVCHHLRVMALETRKTVLLPQILWEK</sequence>
<name>A0A0D8ZRS7_9CYAN</name>
<evidence type="ECO:0000313" key="1">
    <source>
        <dbReference type="EMBL" id="KJH69906.1"/>
    </source>
</evidence>
<evidence type="ECO:0000313" key="2">
    <source>
        <dbReference type="Proteomes" id="UP000032452"/>
    </source>
</evidence>
<comment type="caution">
    <text evidence="1">The sequence shown here is derived from an EMBL/GenBank/DDBJ whole genome shotgun (WGS) entry which is preliminary data.</text>
</comment>
<dbReference type="EMBL" id="JYON01000031">
    <property type="protein sequence ID" value="KJH69906.1"/>
    <property type="molecule type" value="Genomic_DNA"/>
</dbReference>
<accession>A0A0D8ZRS7</accession>
<dbReference type="AlphaFoldDB" id="A0A0D8ZRS7"/>
<dbReference type="Proteomes" id="UP000032452">
    <property type="component" value="Unassembled WGS sequence"/>
</dbReference>
<protein>
    <submittedName>
        <fullName evidence="1">Uncharacterized protein</fullName>
    </submittedName>
</protein>
<organism evidence="1 2">
    <name type="scientific">Aliterella atlantica CENA595</name>
    <dbReference type="NCBI Taxonomy" id="1618023"/>
    <lineage>
        <taxon>Bacteria</taxon>
        <taxon>Bacillati</taxon>
        <taxon>Cyanobacteriota</taxon>
        <taxon>Cyanophyceae</taxon>
        <taxon>Chroococcidiopsidales</taxon>
        <taxon>Aliterellaceae</taxon>
        <taxon>Aliterella</taxon>
    </lineage>
</organism>
<proteinExistence type="predicted"/>
<reference evidence="1 2" key="1">
    <citation type="submission" date="2015-02" db="EMBL/GenBank/DDBJ databases">
        <title>Draft genome of a novel marine cyanobacterium (Chroococcales) isolated from South Atlantic Ocean.</title>
        <authorList>
            <person name="Rigonato J."/>
            <person name="Alvarenga D.O."/>
            <person name="Branco L.H."/>
            <person name="Varani A.M."/>
            <person name="Brandini F.P."/>
            <person name="Fiore M.F."/>
        </authorList>
    </citation>
    <scope>NUCLEOTIDE SEQUENCE [LARGE SCALE GENOMIC DNA]</scope>
    <source>
        <strain evidence="1 2">CENA595</strain>
    </source>
</reference>
<keyword evidence="2" id="KW-1185">Reference proteome</keyword>
<gene>
    <name evidence="1" type="ORF">UH38_20905</name>
</gene>